<evidence type="ECO:0000256" key="9">
    <source>
        <dbReference type="HAMAP-Rule" id="MF_00236"/>
    </source>
</evidence>
<evidence type="ECO:0000313" key="12">
    <source>
        <dbReference type="Proteomes" id="UP001597119"/>
    </source>
</evidence>
<evidence type="ECO:0000313" key="11">
    <source>
        <dbReference type="EMBL" id="MFD1587616.1"/>
    </source>
</evidence>
<dbReference type="InterPro" id="IPR003369">
    <property type="entry name" value="TatA/B/E"/>
</dbReference>
<reference evidence="11 12" key="1">
    <citation type="journal article" date="2019" name="Int. J. Syst. Evol. Microbiol.">
        <title>The Global Catalogue of Microorganisms (GCM) 10K type strain sequencing project: providing services to taxonomists for standard genome sequencing and annotation.</title>
        <authorList>
            <consortium name="The Broad Institute Genomics Platform"/>
            <consortium name="The Broad Institute Genome Sequencing Center for Infectious Disease"/>
            <person name="Wu L."/>
            <person name="Ma J."/>
        </authorList>
    </citation>
    <scope>NUCLEOTIDE SEQUENCE [LARGE SCALE GENOMIC DNA]</scope>
    <source>
        <strain evidence="11 12">CGMCC 1.12125</strain>
    </source>
</reference>
<keyword evidence="6 9" id="KW-1133">Transmembrane helix</keyword>
<evidence type="ECO:0000256" key="1">
    <source>
        <dbReference type="ARBA" id="ARBA00004162"/>
    </source>
</evidence>
<dbReference type="PANTHER" id="PTHR42982:SF1">
    <property type="entry name" value="SEC-INDEPENDENT PROTEIN TRANSLOCASE PROTEIN TATA"/>
    <property type="match status" value="1"/>
</dbReference>
<dbReference type="RefSeq" id="WP_247372581.1">
    <property type="nucleotide sequence ID" value="NZ_JALLGV010000001.1"/>
</dbReference>
<dbReference type="GO" id="GO:0008320">
    <property type="term" value="F:protein transmembrane transporter activity"/>
    <property type="evidence" value="ECO:0007669"/>
    <property type="project" value="UniProtKB-UniRule"/>
</dbReference>
<dbReference type="Proteomes" id="UP001597119">
    <property type="component" value="Unassembled WGS sequence"/>
</dbReference>
<keyword evidence="4 9" id="KW-0812">Transmembrane</keyword>
<comment type="caution">
    <text evidence="11">The sequence shown here is derived from an EMBL/GenBank/DDBJ whole genome shotgun (WGS) entry which is preliminary data.</text>
</comment>
<dbReference type="NCBIfam" id="TIGR01411">
    <property type="entry name" value="tatAE"/>
    <property type="match status" value="1"/>
</dbReference>
<organism evidence="11 12">
    <name type="scientific">Halorientalis brevis</name>
    <dbReference type="NCBI Taxonomy" id="1126241"/>
    <lineage>
        <taxon>Archaea</taxon>
        <taxon>Methanobacteriati</taxon>
        <taxon>Methanobacteriota</taxon>
        <taxon>Stenosarchaea group</taxon>
        <taxon>Halobacteria</taxon>
        <taxon>Halobacteriales</taxon>
        <taxon>Haloarculaceae</taxon>
        <taxon>Halorientalis</taxon>
    </lineage>
</organism>
<dbReference type="GO" id="GO:0043953">
    <property type="term" value="P:protein transport by the Tat complex"/>
    <property type="evidence" value="ECO:0007669"/>
    <property type="project" value="UniProtKB-UniRule"/>
</dbReference>
<evidence type="ECO:0000256" key="8">
    <source>
        <dbReference type="ARBA" id="ARBA00023136"/>
    </source>
</evidence>
<dbReference type="PANTHER" id="PTHR42982">
    <property type="entry name" value="SEC-INDEPENDENT PROTEIN TRANSLOCASE PROTEIN TATA"/>
    <property type="match status" value="1"/>
</dbReference>
<sequence length="101" mass="10690">MTGIIPLFPGIPGGPELLVILLIAILLFGANKIPELARSSGQAIGEFQKGREEVEEELKEMQESDSTPGADDNSTTTSADAETEPQVESEVSSTTDEPSTE</sequence>
<keyword evidence="5 9" id="KW-0653">Protein transport</keyword>
<keyword evidence="8 9" id="KW-0472">Membrane</keyword>
<evidence type="ECO:0000256" key="4">
    <source>
        <dbReference type="ARBA" id="ARBA00022692"/>
    </source>
</evidence>
<evidence type="ECO:0000256" key="6">
    <source>
        <dbReference type="ARBA" id="ARBA00022989"/>
    </source>
</evidence>
<evidence type="ECO:0000256" key="7">
    <source>
        <dbReference type="ARBA" id="ARBA00023010"/>
    </source>
</evidence>
<feature type="compositionally biased region" description="Polar residues" evidence="10">
    <location>
        <begin position="64"/>
        <end position="80"/>
    </location>
</feature>
<feature type="region of interest" description="Disordered" evidence="10">
    <location>
        <begin position="42"/>
        <end position="101"/>
    </location>
</feature>
<keyword evidence="3 9" id="KW-1003">Cell membrane</keyword>
<name>A0ABD6CC54_9EURY</name>
<protein>
    <recommendedName>
        <fullName evidence="9">Sec-independent protein translocase protein TatA</fullName>
    </recommendedName>
</protein>
<accession>A0ABD6CC54</accession>
<dbReference type="HAMAP" id="MF_00236">
    <property type="entry name" value="TatA_E"/>
    <property type="match status" value="1"/>
</dbReference>
<gene>
    <name evidence="9" type="primary">tatA</name>
    <name evidence="11" type="ORF">ACFR9U_11520</name>
</gene>
<evidence type="ECO:0000256" key="3">
    <source>
        <dbReference type="ARBA" id="ARBA00022475"/>
    </source>
</evidence>
<keyword evidence="12" id="KW-1185">Reference proteome</keyword>
<feature type="transmembrane region" description="Helical" evidence="9">
    <location>
        <begin position="12"/>
        <end position="30"/>
    </location>
</feature>
<comment type="similarity">
    <text evidence="9">Belongs to the TatA/E family.</text>
</comment>
<evidence type="ECO:0000256" key="2">
    <source>
        <dbReference type="ARBA" id="ARBA00022448"/>
    </source>
</evidence>
<dbReference type="InterPro" id="IPR006312">
    <property type="entry name" value="TatA/E"/>
</dbReference>
<comment type="subcellular location">
    <subcellularLocation>
        <location evidence="1 9">Cell membrane</location>
        <topology evidence="1 9">Single-pass membrane protein</topology>
    </subcellularLocation>
</comment>
<dbReference type="GO" id="GO:0033281">
    <property type="term" value="C:TAT protein transport complex"/>
    <property type="evidence" value="ECO:0007669"/>
    <property type="project" value="UniProtKB-UniRule"/>
</dbReference>
<dbReference type="AlphaFoldDB" id="A0ABD6CC54"/>
<keyword evidence="2 9" id="KW-0813">Transport</keyword>
<comment type="function">
    <text evidence="9">Part of the twin-arginine translocation (Tat) system that transports large folded proteins containing a characteristic twin-arginine motif in their signal peptide across membranes. TatA could form the protein-conducting channel of the Tat system.</text>
</comment>
<evidence type="ECO:0000256" key="10">
    <source>
        <dbReference type="SAM" id="MobiDB-lite"/>
    </source>
</evidence>
<feature type="compositionally biased region" description="Polar residues" evidence="10">
    <location>
        <begin position="89"/>
        <end position="101"/>
    </location>
</feature>
<dbReference type="Pfam" id="PF02416">
    <property type="entry name" value="TatA_B_E"/>
    <property type="match status" value="1"/>
</dbReference>
<evidence type="ECO:0000256" key="5">
    <source>
        <dbReference type="ARBA" id="ARBA00022927"/>
    </source>
</evidence>
<keyword evidence="7 9" id="KW-0811">Translocation</keyword>
<proteinExistence type="inferred from homology"/>
<comment type="subunit">
    <text evidence="9">Forms a complex with TatC.</text>
</comment>
<dbReference type="Gene3D" id="1.20.5.3310">
    <property type="match status" value="1"/>
</dbReference>
<dbReference type="EMBL" id="JBHUDJ010000003">
    <property type="protein sequence ID" value="MFD1587616.1"/>
    <property type="molecule type" value="Genomic_DNA"/>
</dbReference>